<evidence type="ECO:0000313" key="1">
    <source>
        <dbReference type="EMBL" id="RKG52372.1"/>
    </source>
</evidence>
<organism evidence="1 2">
    <name type="scientific">Acinetobacter cumulans</name>
    <dbReference type="NCBI Taxonomy" id="2136182"/>
    <lineage>
        <taxon>Bacteria</taxon>
        <taxon>Pseudomonadati</taxon>
        <taxon>Pseudomonadota</taxon>
        <taxon>Gammaproteobacteria</taxon>
        <taxon>Moraxellales</taxon>
        <taxon>Moraxellaceae</taxon>
        <taxon>Acinetobacter</taxon>
    </lineage>
</organism>
<name>A0A3A8FZX2_9GAMM</name>
<dbReference type="RefSeq" id="WP_120367596.1">
    <property type="nucleotide sequence ID" value="NZ_RAXZ01000011.1"/>
</dbReference>
<sequence>MHNLKKQQGMATILLVLLIGITVMLITASVAKTLVTNREAGVAAHAQTNAQLMGWAGVSAFREYLLEQGKISATKITELNGKNVTLKYEVNKKEIIAKNIRVTGCTAEGSPCSVIANISSDNKTSQSATTIEATYNLVLKNGTASIAGEKSTINFSQATIMSGTALEAEVPNSNVTLNIDGYTSIQAGFTTKNISELTINSTGNVDIDCSFTNCGTAKININAKGYVRIVNPGNFGTIYATGDVMLTTGVNAENIYSMKNVNLTTNSTAQVIKANDYVLLTNATATDIYSNSNVTLTAGSSAKNISALGYVALSASSVKGNVEAADYILVSASTVEGYARAYNYVELNAGAKVYGNVYAKGLSGGPTLAPNSAVSLSASWIGGNVYTGKNLRLWDIINEVEIEKNVYMITGKSVVGGGSKSIKGSLTYSNSISELSFTIPRVVDTAAIEDYINKQTDFKTKVDVRVYKNEANYIFMSVNGFDRVYLNKLKNKKNNSTYLYENNIQYEVDSNGIKTLVSNNGFAIGDYTINGSNKIGAICKVAVSGVCTQEIIGFLPRISVGKTLGIDNDYDYLAGTWYVRSTSAASSIDNATFAPGTLYFDNKLIIAGNANLGADSMSNVFTNSFLAEGSIDAIAFSPRIYSPYNVLRAGGVSIICDRILKTINNSPFTDVPPTTPVTLSNKYLMPTNLCKSPTEFAYNMNTDANDNKLNVSIDGQSVPKLDLGYVALMSNKTIRIGACAQIYGDVLARGHIEGSAGCGITKNTNAIVGSVSTQGENSVANTFGAGSKIVTPKSEYTNTKETPPVTGTGTGLTAESSKLQWSKYL</sequence>
<reference evidence="1 2" key="1">
    <citation type="submission" date="2018-09" db="EMBL/GenBank/DDBJ databases">
        <title>The draft genome of Acinetobacter spp. strains.</title>
        <authorList>
            <person name="Qin J."/>
            <person name="Feng Y."/>
            <person name="Zong Z."/>
        </authorList>
    </citation>
    <scope>NUCLEOTIDE SEQUENCE [LARGE SCALE GENOMIC DNA]</scope>
    <source>
        <strain evidence="1 2">WCHAc060002</strain>
    </source>
</reference>
<dbReference type="AlphaFoldDB" id="A0A3A8FZX2"/>
<accession>A0A3A8FZX2</accession>
<evidence type="ECO:0008006" key="3">
    <source>
        <dbReference type="Google" id="ProtNLM"/>
    </source>
</evidence>
<dbReference type="Proteomes" id="UP000281084">
    <property type="component" value="Unassembled WGS sequence"/>
</dbReference>
<evidence type="ECO:0000313" key="2">
    <source>
        <dbReference type="Proteomes" id="UP000281084"/>
    </source>
</evidence>
<gene>
    <name evidence="1" type="ORF">D7V64_09895</name>
</gene>
<comment type="caution">
    <text evidence="1">The sequence shown here is derived from an EMBL/GenBank/DDBJ whole genome shotgun (WGS) entry which is preliminary data.</text>
</comment>
<proteinExistence type="predicted"/>
<dbReference type="EMBL" id="RAXZ01000011">
    <property type="protein sequence ID" value="RKG52372.1"/>
    <property type="molecule type" value="Genomic_DNA"/>
</dbReference>
<protein>
    <recommendedName>
        <fullName evidence="3">DUF342 domain-containing protein</fullName>
    </recommendedName>
</protein>